<feature type="compositionally biased region" description="Polar residues" evidence="1">
    <location>
        <begin position="235"/>
        <end position="247"/>
    </location>
</feature>
<feature type="compositionally biased region" description="Polar residues" evidence="1">
    <location>
        <begin position="559"/>
        <end position="574"/>
    </location>
</feature>
<feature type="compositionally biased region" description="Polar residues" evidence="1">
    <location>
        <begin position="194"/>
        <end position="206"/>
    </location>
</feature>
<evidence type="ECO:0000313" key="3">
    <source>
        <dbReference type="EnsemblPlants" id="AUR62003649-RA:cds"/>
    </source>
</evidence>
<feature type="region of interest" description="Disordered" evidence="1">
    <location>
        <begin position="154"/>
        <end position="247"/>
    </location>
</feature>
<accession>A0A803KX91</accession>
<sequence>MPRKTKKKGSAANTHVFDNVTVRFWYGGQFKHVRNGEMVYKGGSYINFDVDPDELCYWDLRDYGSKCGLAHVDALFYQMPGLNIEKGLRVIQGDAEVLEMGKLAVVNRSIVVYAVQFEREVGEGSNAEVVEVDVGNTSQKSTLLNADPKVTISKTTGKVLEKPPPKLNKRKKLTTRKGPQTQVVKPSLTEEDASTSPIKASTTSPKKASITLPEKASDLPQKKTKKQTQPPLKITSETQPFTQNQSLHLSQFPSLEFVSTGELPDVNTDFNDEFEWEDDRPESPLKWNELVADDESSDDSDPLYDHEYQKFCEGGEFEDDDEDDFQFEVDESIEKEKEGDFSLSDIDLEGEGEDLEQTDFFEDESDDIDDEIIEARDRVKRVNTKLLEIVKGLQEKNPKKPGSLSRAGVEMTCSICKKKGHNKRGCKDKDSVVPDEPAPKRPKGRPRKTAPSTDVTSHAPSTQATPTPTLTQTASSSTPATQFAHHTATAQPTQLGRGGRMILGGQGARSVSQSSTRGRSSAGRGSTTTSRGRGRGRGRAQPSGIGIMFADDGSPIVTAPSTRPNTRSISQMQQ</sequence>
<dbReference type="Gramene" id="AUR62003649-RA">
    <property type="protein sequence ID" value="AUR62003649-RA:cds"/>
    <property type="gene ID" value="AUR62003649"/>
</dbReference>
<evidence type="ECO:0000259" key="2">
    <source>
        <dbReference type="Pfam" id="PF26130"/>
    </source>
</evidence>
<feature type="region of interest" description="Disordered" evidence="1">
    <location>
        <begin position="419"/>
        <end position="574"/>
    </location>
</feature>
<dbReference type="Proteomes" id="UP000596660">
    <property type="component" value="Unplaced"/>
</dbReference>
<protein>
    <recommendedName>
        <fullName evidence="2">PB1-like domain-containing protein</fullName>
    </recommendedName>
</protein>
<dbReference type="AlphaFoldDB" id="A0A803KX91"/>
<dbReference type="EnsemblPlants" id="AUR62003649-RA">
    <property type="protein sequence ID" value="AUR62003649-RA:cds"/>
    <property type="gene ID" value="AUR62003649"/>
</dbReference>
<feature type="compositionally biased region" description="Low complexity" evidence="1">
    <location>
        <begin position="459"/>
        <end position="495"/>
    </location>
</feature>
<name>A0A803KX91_CHEQI</name>
<dbReference type="Pfam" id="PF26130">
    <property type="entry name" value="PB1-like"/>
    <property type="match status" value="1"/>
</dbReference>
<feature type="compositionally biased region" description="Gly residues" evidence="1">
    <location>
        <begin position="496"/>
        <end position="507"/>
    </location>
</feature>
<dbReference type="InterPro" id="IPR058594">
    <property type="entry name" value="PB1-like_dom_pln"/>
</dbReference>
<feature type="domain" description="PB1-like" evidence="2">
    <location>
        <begin position="18"/>
        <end position="113"/>
    </location>
</feature>
<evidence type="ECO:0000256" key="1">
    <source>
        <dbReference type="SAM" id="MobiDB-lite"/>
    </source>
</evidence>
<keyword evidence="4" id="KW-1185">Reference proteome</keyword>
<feature type="compositionally biased region" description="Acidic residues" evidence="1">
    <location>
        <begin position="346"/>
        <end position="369"/>
    </location>
</feature>
<reference evidence="3" key="2">
    <citation type="submission" date="2021-03" db="UniProtKB">
        <authorList>
            <consortium name="EnsemblPlants"/>
        </authorList>
    </citation>
    <scope>IDENTIFICATION</scope>
</reference>
<feature type="compositionally biased region" description="Low complexity" evidence="1">
    <location>
        <begin position="512"/>
        <end position="531"/>
    </location>
</feature>
<feature type="region of interest" description="Disordered" evidence="1">
    <location>
        <begin position="333"/>
        <end position="369"/>
    </location>
</feature>
<reference evidence="3" key="1">
    <citation type="journal article" date="2017" name="Nature">
        <title>The genome of Chenopodium quinoa.</title>
        <authorList>
            <person name="Jarvis D.E."/>
            <person name="Ho Y.S."/>
            <person name="Lightfoot D.J."/>
            <person name="Schmoeckel S.M."/>
            <person name="Li B."/>
            <person name="Borm T.J.A."/>
            <person name="Ohyanagi H."/>
            <person name="Mineta K."/>
            <person name="Michell C.T."/>
            <person name="Saber N."/>
            <person name="Kharbatia N.M."/>
            <person name="Rupper R.R."/>
            <person name="Sharp A.R."/>
            <person name="Dally N."/>
            <person name="Boughton B.A."/>
            <person name="Woo Y.H."/>
            <person name="Gao G."/>
            <person name="Schijlen E.G.W.M."/>
            <person name="Guo X."/>
            <person name="Momin A.A."/>
            <person name="Negrao S."/>
            <person name="Al-Babili S."/>
            <person name="Gehring C."/>
            <person name="Roessner U."/>
            <person name="Jung C."/>
            <person name="Murphy K."/>
            <person name="Arold S.T."/>
            <person name="Gojobori T."/>
            <person name="van der Linden C.G."/>
            <person name="van Loo E.N."/>
            <person name="Jellen E.N."/>
            <person name="Maughan P.J."/>
            <person name="Tester M."/>
        </authorList>
    </citation>
    <scope>NUCLEOTIDE SEQUENCE [LARGE SCALE GENOMIC DNA]</scope>
    <source>
        <strain evidence="3">cv. PI 614886</strain>
    </source>
</reference>
<organism evidence="3 4">
    <name type="scientific">Chenopodium quinoa</name>
    <name type="common">Quinoa</name>
    <dbReference type="NCBI Taxonomy" id="63459"/>
    <lineage>
        <taxon>Eukaryota</taxon>
        <taxon>Viridiplantae</taxon>
        <taxon>Streptophyta</taxon>
        <taxon>Embryophyta</taxon>
        <taxon>Tracheophyta</taxon>
        <taxon>Spermatophyta</taxon>
        <taxon>Magnoliopsida</taxon>
        <taxon>eudicotyledons</taxon>
        <taxon>Gunneridae</taxon>
        <taxon>Pentapetalae</taxon>
        <taxon>Caryophyllales</taxon>
        <taxon>Chenopodiaceae</taxon>
        <taxon>Chenopodioideae</taxon>
        <taxon>Atripliceae</taxon>
        <taxon>Chenopodium</taxon>
    </lineage>
</organism>
<proteinExistence type="predicted"/>
<evidence type="ECO:0000313" key="4">
    <source>
        <dbReference type="Proteomes" id="UP000596660"/>
    </source>
</evidence>